<keyword evidence="2" id="KW-0732">Signal</keyword>
<dbReference type="InterPro" id="IPR009742">
    <property type="entry name" value="Curlin_rpt"/>
</dbReference>
<keyword evidence="4" id="KW-1185">Reference proteome</keyword>
<organism evidence="3 4">
    <name type="scientific">Rubricoccus marinus</name>
    <dbReference type="NCBI Taxonomy" id="716817"/>
    <lineage>
        <taxon>Bacteria</taxon>
        <taxon>Pseudomonadati</taxon>
        <taxon>Rhodothermota</taxon>
        <taxon>Rhodothermia</taxon>
        <taxon>Rhodothermales</taxon>
        <taxon>Rubricoccaceae</taxon>
        <taxon>Rubricoccus</taxon>
    </lineage>
</organism>
<gene>
    <name evidence="3" type="ORF">BSZ36_15330</name>
</gene>
<evidence type="ECO:0008006" key="5">
    <source>
        <dbReference type="Google" id="ProtNLM"/>
    </source>
</evidence>
<proteinExistence type="inferred from homology"/>
<evidence type="ECO:0000256" key="2">
    <source>
        <dbReference type="ARBA" id="ARBA00022729"/>
    </source>
</evidence>
<evidence type="ECO:0000313" key="3">
    <source>
        <dbReference type="EMBL" id="OZC04231.1"/>
    </source>
</evidence>
<sequence length="102" mass="10646">MNIRGFDSASNDALSLPNSNDYVVNQEGFKNRANVMAGGSDNLITIIQDGDQNIAGRDGQAGTGFLLVDGDLNTVSVSQTGNFHRAGVSVVGDNNTSTITQN</sequence>
<dbReference type="GO" id="GO:0007155">
    <property type="term" value="P:cell adhesion"/>
    <property type="evidence" value="ECO:0007669"/>
    <property type="project" value="InterPro"/>
</dbReference>
<reference evidence="3 4" key="1">
    <citation type="submission" date="2016-11" db="EMBL/GenBank/DDBJ databases">
        <title>Study of marine rhodopsin-containing bacteria.</title>
        <authorList>
            <person name="Yoshizawa S."/>
            <person name="Kumagai Y."/>
            <person name="Kogure K."/>
        </authorList>
    </citation>
    <scope>NUCLEOTIDE SEQUENCE [LARGE SCALE GENOMIC DNA]</scope>
    <source>
        <strain evidence="3 4">SG-29</strain>
    </source>
</reference>
<dbReference type="EMBL" id="MQWB01000001">
    <property type="protein sequence ID" value="OZC04231.1"/>
    <property type="molecule type" value="Genomic_DNA"/>
</dbReference>
<dbReference type="InParanoid" id="A0A259U2M7"/>
<dbReference type="Proteomes" id="UP000216446">
    <property type="component" value="Unassembled WGS sequence"/>
</dbReference>
<evidence type="ECO:0000313" key="4">
    <source>
        <dbReference type="Proteomes" id="UP000216446"/>
    </source>
</evidence>
<comment type="similarity">
    <text evidence="1">Belongs to the CsgA/CsgB family.</text>
</comment>
<dbReference type="AlphaFoldDB" id="A0A259U2M7"/>
<evidence type="ECO:0000256" key="1">
    <source>
        <dbReference type="ARBA" id="ARBA00009766"/>
    </source>
</evidence>
<accession>A0A259U2M7</accession>
<dbReference type="GO" id="GO:0009289">
    <property type="term" value="C:pilus"/>
    <property type="evidence" value="ECO:0007669"/>
    <property type="project" value="InterPro"/>
</dbReference>
<protein>
    <recommendedName>
        <fullName evidence="5">Curlin</fullName>
    </recommendedName>
</protein>
<comment type="caution">
    <text evidence="3">The sequence shown here is derived from an EMBL/GenBank/DDBJ whole genome shotgun (WGS) entry which is preliminary data.</text>
</comment>
<name>A0A259U2M7_9BACT</name>
<dbReference type="Pfam" id="PF07012">
    <property type="entry name" value="Curlin_rpt"/>
    <property type="match status" value="2"/>
</dbReference>